<name>A0AAV4DG04_9GAST</name>
<reference evidence="2 3" key="1">
    <citation type="journal article" date="2021" name="Elife">
        <title>Chloroplast acquisition without the gene transfer in kleptoplastic sea slugs, Plakobranchus ocellatus.</title>
        <authorList>
            <person name="Maeda T."/>
            <person name="Takahashi S."/>
            <person name="Yoshida T."/>
            <person name="Shimamura S."/>
            <person name="Takaki Y."/>
            <person name="Nagai Y."/>
            <person name="Toyoda A."/>
            <person name="Suzuki Y."/>
            <person name="Arimoto A."/>
            <person name="Ishii H."/>
            <person name="Satoh N."/>
            <person name="Nishiyama T."/>
            <person name="Hasebe M."/>
            <person name="Maruyama T."/>
            <person name="Minagawa J."/>
            <person name="Obokata J."/>
            <person name="Shigenobu S."/>
        </authorList>
    </citation>
    <scope>NUCLEOTIDE SEQUENCE [LARGE SCALE GENOMIC DNA]</scope>
</reference>
<feature type="domain" description="Integrase catalytic" evidence="1">
    <location>
        <begin position="42"/>
        <end position="216"/>
    </location>
</feature>
<evidence type="ECO:0000259" key="1">
    <source>
        <dbReference type="PROSITE" id="PS50994"/>
    </source>
</evidence>
<dbReference type="PROSITE" id="PS50994">
    <property type="entry name" value="INTEGRASE"/>
    <property type="match status" value="1"/>
</dbReference>
<evidence type="ECO:0000313" key="2">
    <source>
        <dbReference type="EMBL" id="GFO42945.1"/>
    </source>
</evidence>
<dbReference type="InterPro" id="IPR041588">
    <property type="entry name" value="Integrase_H2C2"/>
</dbReference>
<dbReference type="Proteomes" id="UP000735302">
    <property type="component" value="Unassembled WGS sequence"/>
</dbReference>
<dbReference type="SUPFAM" id="SSF53098">
    <property type="entry name" value="Ribonuclease H-like"/>
    <property type="match status" value="1"/>
</dbReference>
<dbReference type="EMBL" id="BLXT01007826">
    <property type="protein sequence ID" value="GFO42945.1"/>
    <property type="molecule type" value="Genomic_DNA"/>
</dbReference>
<dbReference type="Gene3D" id="3.30.420.10">
    <property type="entry name" value="Ribonuclease H-like superfamily/Ribonuclease H"/>
    <property type="match status" value="1"/>
</dbReference>
<accession>A0AAV4DG04</accession>
<dbReference type="PANTHER" id="PTHR37984:SF15">
    <property type="entry name" value="INTEGRASE CATALYTIC DOMAIN-CONTAINING PROTEIN"/>
    <property type="match status" value="1"/>
</dbReference>
<organism evidence="2 3">
    <name type="scientific">Plakobranchus ocellatus</name>
    <dbReference type="NCBI Taxonomy" id="259542"/>
    <lineage>
        <taxon>Eukaryota</taxon>
        <taxon>Metazoa</taxon>
        <taxon>Spiralia</taxon>
        <taxon>Lophotrochozoa</taxon>
        <taxon>Mollusca</taxon>
        <taxon>Gastropoda</taxon>
        <taxon>Heterobranchia</taxon>
        <taxon>Euthyneura</taxon>
        <taxon>Panpulmonata</taxon>
        <taxon>Sacoglossa</taxon>
        <taxon>Placobranchoidea</taxon>
        <taxon>Plakobranchidae</taxon>
        <taxon>Plakobranchus</taxon>
    </lineage>
</organism>
<evidence type="ECO:0000313" key="3">
    <source>
        <dbReference type="Proteomes" id="UP000735302"/>
    </source>
</evidence>
<protein>
    <submittedName>
        <fullName evidence="2">Pol polyprotein</fullName>
    </submittedName>
</protein>
<gene>
    <name evidence="2" type="ORF">PoB_006945000</name>
</gene>
<comment type="caution">
    <text evidence="2">The sequence shown here is derived from an EMBL/GenBank/DDBJ whole genome shotgun (WGS) entry which is preliminary data.</text>
</comment>
<keyword evidence="3" id="KW-1185">Reference proteome</keyword>
<dbReference type="InterPro" id="IPR036397">
    <property type="entry name" value="RNaseH_sf"/>
</dbReference>
<dbReference type="Pfam" id="PF17921">
    <property type="entry name" value="Integrase_H2C2"/>
    <property type="match status" value="1"/>
</dbReference>
<sequence>MKRKLRQSHWWPGQDKDIENFVKHCEGCQRSDKSLTPTNVSKSSIPLPKSTWQKVAIDVTGPFVIAPHSSRFLVVLIDYKSKFPELLMTSTVTSWKIINWLTEIFSRYGAPDELVSDNGPQFTSSEFHHFLQKFNVRHTLTAVYNPQENGCVERFNRYLKHGIQAFHAGGEAWSTGIQALLRNNRATAATPHDKSPGVMMFNRPPRLPFQIPASARQLFGKGEDVVSANKHGLQLTFR</sequence>
<dbReference type="Pfam" id="PF00665">
    <property type="entry name" value="rve"/>
    <property type="match status" value="1"/>
</dbReference>
<dbReference type="FunFam" id="3.30.420.10:FF:000063">
    <property type="entry name" value="Retrovirus-related Pol polyprotein from transposon 297-like Protein"/>
    <property type="match status" value="1"/>
</dbReference>
<dbReference type="InterPro" id="IPR001584">
    <property type="entry name" value="Integrase_cat-core"/>
</dbReference>
<dbReference type="InterPro" id="IPR050951">
    <property type="entry name" value="Retrovirus_Pol_polyprotein"/>
</dbReference>
<dbReference type="GO" id="GO:0015074">
    <property type="term" value="P:DNA integration"/>
    <property type="evidence" value="ECO:0007669"/>
    <property type="project" value="InterPro"/>
</dbReference>
<dbReference type="GO" id="GO:0003676">
    <property type="term" value="F:nucleic acid binding"/>
    <property type="evidence" value="ECO:0007669"/>
    <property type="project" value="InterPro"/>
</dbReference>
<dbReference type="PANTHER" id="PTHR37984">
    <property type="entry name" value="PROTEIN CBG26694"/>
    <property type="match status" value="1"/>
</dbReference>
<proteinExistence type="predicted"/>
<dbReference type="AlphaFoldDB" id="A0AAV4DG04"/>
<dbReference type="InterPro" id="IPR012337">
    <property type="entry name" value="RNaseH-like_sf"/>
</dbReference>
<dbReference type="Gene3D" id="1.10.340.70">
    <property type="match status" value="1"/>
</dbReference>